<dbReference type="RefSeq" id="WP_182385399.1">
    <property type="nucleotide sequence ID" value="NZ_CP059833.1"/>
</dbReference>
<dbReference type="Proteomes" id="UP000515570">
    <property type="component" value="Chromosome"/>
</dbReference>
<evidence type="ECO:0000313" key="3">
    <source>
        <dbReference type="Proteomes" id="UP000515570"/>
    </source>
</evidence>
<feature type="transmembrane region" description="Helical" evidence="1">
    <location>
        <begin position="179"/>
        <end position="205"/>
    </location>
</feature>
<feature type="transmembrane region" description="Helical" evidence="1">
    <location>
        <begin position="110"/>
        <end position="129"/>
    </location>
</feature>
<feature type="transmembrane region" description="Helical" evidence="1">
    <location>
        <begin position="49"/>
        <end position="70"/>
    </location>
</feature>
<evidence type="ECO:0000256" key="1">
    <source>
        <dbReference type="SAM" id="Phobius"/>
    </source>
</evidence>
<organism evidence="2 3">
    <name type="scientific">Corynebacterium hindlerae</name>
    <dbReference type="NCBI Taxonomy" id="699041"/>
    <lineage>
        <taxon>Bacteria</taxon>
        <taxon>Bacillati</taxon>
        <taxon>Actinomycetota</taxon>
        <taxon>Actinomycetes</taxon>
        <taxon>Mycobacteriales</taxon>
        <taxon>Corynebacteriaceae</taxon>
        <taxon>Corynebacterium</taxon>
    </lineage>
</organism>
<keyword evidence="1" id="KW-1133">Transmembrane helix</keyword>
<dbReference type="InterPro" id="IPR049713">
    <property type="entry name" value="Pr6Pr-like"/>
</dbReference>
<sequence>MRKLVRRTGALTAVLGGAAIALSGYQAATTVFQDWPAFETPKQKLINHYSYFTLWSNIIGALVSAQYAVGKRPARLAFLRINAVTMLVITGLVYNTLLAKTSIVEGLGKITNPIVHTIMPIAVPALWLLDRPGAPTQDVTRNSAAFAFAIPLFWAAYTFNRGIRTQGYYPYDFINPTILGYPTAVRNVCAVGAVTAALIGAMSVAERALTKD</sequence>
<feature type="transmembrane region" description="Helical" evidence="1">
    <location>
        <begin position="77"/>
        <end position="98"/>
    </location>
</feature>
<name>A0A7G5FDA0_9CORY</name>
<proteinExistence type="predicted"/>
<feature type="transmembrane region" description="Helical" evidence="1">
    <location>
        <begin position="141"/>
        <end position="159"/>
    </location>
</feature>
<reference evidence="2 3" key="1">
    <citation type="submission" date="2020-07" db="EMBL/GenBank/DDBJ databases">
        <title>non toxigenic Corynebacterium sp. nov from a clinical source.</title>
        <authorList>
            <person name="Bernier A.-M."/>
            <person name="Bernard K."/>
        </authorList>
    </citation>
    <scope>NUCLEOTIDE SEQUENCE [LARGE SCALE GENOMIC DNA]</scope>
    <source>
        <strain evidence="3">NML 93-0612</strain>
    </source>
</reference>
<accession>A0A7G5FDA0</accession>
<evidence type="ECO:0000313" key="2">
    <source>
        <dbReference type="EMBL" id="QMV84591.1"/>
    </source>
</evidence>
<keyword evidence="1" id="KW-0472">Membrane</keyword>
<keyword evidence="1" id="KW-0812">Transmembrane</keyword>
<protein>
    <submittedName>
        <fullName evidence="2">Pr6Pr family membrane protein</fullName>
    </submittedName>
</protein>
<dbReference type="EMBL" id="CP059833">
    <property type="protein sequence ID" value="QMV84591.1"/>
    <property type="molecule type" value="Genomic_DNA"/>
</dbReference>
<keyword evidence="3" id="KW-1185">Reference proteome</keyword>
<dbReference type="NCBIfam" id="NF038065">
    <property type="entry name" value="Pr6Pr"/>
    <property type="match status" value="1"/>
</dbReference>
<dbReference type="AlphaFoldDB" id="A0A7G5FDA0"/>
<gene>
    <name evidence="2" type="ORF">HW450_09510</name>
</gene>